<reference evidence="1 2" key="1">
    <citation type="submission" date="2019-06" db="EMBL/GenBank/DDBJ databases">
        <authorList>
            <person name="Austin C.R."/>
            <person name="Baumgardner C.A."/>
            <person name="Baysinger H.J."/>
            <person name="David A.M."/>
            <person name="Folse N.B."/>
            <person name="Gammon C.A."/>
            <person name="Garcia V.M."/>
            <person name="Gobble C.S."/>
            <person name="Herold B.N."/>
            <person name="Huamancondor M.S."/>
            <person name="Matheson G.R."/>
            <person name="Mondragon I."/>
            <person name="Nemes S.A."/>
            <person name="Neri L.M."/>
            <person name="Renaud V.D."/>
            <person name="Rigsbee E.A."/>
            <person name="Rockette B.M."/>
            <person name="Santiago M.R."/>
            <person name="Savage M.D."/>
            <person name="Simpson J.M."/>
            <person name="Slentz J.N."/>
            <person name="Spencer B.G."/>
            <person name="White D.J."/>
            <person name="Yarboro C.B."/>
            <person name="Anderson E.L."/>
            <person name="Wallen J.R."/>
            <person name="Gainey M.D."/>
            <person name="Garlena R.A."/>
            <person name="Russell D.A."/>
            <person name="Pope W.H."/>
            <person name="Jacobs-Sera D."/>
            <person name="Hatfull G.F."/>
        </authorList>
    </citation>
    <scope>NUCLEOTIDE SEQUENCE [LARGE SCALE GENOMIC DNA]</scope>
</reference>
<evidence type="ECO:0000313" key="1">
    <source>
        <dbReference type="EMBL" id="QDP45504.1"/>
    </source>
</evidence>
<accession>A0A516KV00</accession>
<organism evidence="1 2">
    <name type="scientific">Microbacterium phage FuzzBuster</name>
    <dbReference type="NCBI Taxonomy" id="2590935"/>
    <lineage>
        <taxon>Viruses</taxon>
        <taxon>Duplodnaviria</taxon>
        <taxon>Heunggongvirae</taxon>
        <taxon>Uroviricota</taxon>
        <taxon>Caudoviricetes</taxon>
        <taxon>Hodgkinviridae</taxon>
        <taxon>Fuzzbustervirus</taxon>
        <taxon>Fuzzbustervirus fuzzbuster</taxon>
    </lineage>
</organism>
<proteinExistence type="predicted"/>
<keyword evidence="2" id="KW-1185">Reference proteome</keyword>
<dbReference type="EMBL" id="MN062720">
    <property type="protein sequence ID" value="QDP45504.1"/>
    <property type="molecule type" value="Genomic_DNA"/>
</dbReference>
<sequence>MDGMTFAKPSEAPRPGDALERKPAEVCGTCFMEKAVNGACGCEED</sequence>
<dbReference type="Proteomes" id="UP000315280">
    <property type="component" value="Segment"/>
</dbReference>
<name>A0A516KV00_9CAUD</name>
<evidence type="ECO:0000313" key="2">
    <source>
        <dbReference type="Proteomes" id="UP000315280"/>
    </source>
</evidence>
<gene>
    <name evidence="1" type="primary">20</name>
    <name evidence="1" type="ORF">SEA_FUZZBUSTER_20</name>
</gene>
<protein>
    <submittedName>
        <fullName evidence="1">Uncharacterized protein</fullName>
    </submittedName>
</protein>